<dbReference type="EMBL" id="CU466930">
    <property type="protein sequence ID" value="CAO81070.1"/>
    <property type="molecule type" value="Genomic_DNA"/>
</dbReference>
<dbReference type="CAZy" id="GT2">
    <property type="family name" value="Glycosyltransferase Family 2"/>
</dbReference>
<dbReference type="InterPro" id="IPR029044">
    <property type="entry name" value="Nucleotide-diphossugar_trans"/>
</dbReference>
<keyword evidence="4" id="KW-1133">Transmembrane helix</keyword>
<comment type="similarity">
    <text evidence="1">Belongs to the glycosyltransferase 2 family.</text>
</comment>
<dbReference type="PANTHER" id="PTHR43630:SF1">
    <property type="entry name" value="POLY-BETA-1,6-N-ACETYL-D-GLUCOSAMINE SYNTHASE"/>
    <property type="match status" value="1"/>
</dbReference>
<dbReference type="Proteomes" id="UP000002019">
    <property type="component" value="Chromosome"/>
</dbReference>
<organism evidence="6 7">
    <name type="scientific">Cloacimonas acidaminovorans (strain Evry)</name>
    <dbReference type="NCBI Taxonomy" id="459349"/>
    <lineage>
        <taxon>Bacteria</taxon>
        <taxon>Pseudomonadati</taxon>
        <taxon>Candidatus Cloacimonadota</taxon>
        <taxon>Candidatus Cloacimonadia</taxon>
        <taxon>Candidatus Cloacimonadales</taxon>
        <taxon>Candidatus Cloacimonadaceae</taxon>
        <taxon>Candidatus Cloacimonas</taxon>
    </lineage>
</organism>
<dbReference type="PANTHER" id="PTHR43630">
    <property type="entry name" value="POLY-BETA-1,6-N-ACETYL-D-GLUCOSAMINE SYNTHASE"/>
    <property type="match status" value="1"/>
</dbReference>
<dbReference type="AlphaFoldDB" id="B0VJV4"/>
<dbReference type="KEGG" id="caci:CLOAM1209"/>
<feature type="domain" description="Glycosyltransferase 2-like" evidence="5">
    <location>
        <begin position="43"/>
        <end position="207"/>
    </location>
</feature>
<dbReference type="CDD" id="cd04192">
    <property type="entry name" value="GT_2_like_e"/>
    <property type="match status" value="1"/>
</dbReference>
<name>B0VJV4_CLOAI</name>
<evidence type="ECO:0000256" key="3">
    <source>
        <dbReference type="ARBA" id="ARBA00022679"/>
    </source>
</evidence>
<feature type="transmembrane region" description="Helical" evidence="4">
    <location>
        <begin position="278"/>
        <end position="298"/>
    </location>
</feature>
<feature type="transmembrane region" description="Helical" evidence="4">
    <location>
        <begin position="337"/>
        <end position="357"/>
    </location>
</feature>
<dbReference type="OrthoDB" id="9805625at2"/>
<keyword evidence="2" id="KW-0328">Glycosyltransferase</keyword>
<evidence type="ECO:0000256" key="2">
    <source>
        <dbReference type="ARBA" id="ARBA00022676"/>
    </source>
</evidence>
<reference evidence="6 7" key="1">
    <citation type="journal article" date="2008" name="J. Bacteriol.">
        <title>'Candidatus Cloacamonas acidaminovorans': genome sequence reconstruction provides a first glimpse of a new bacterial division.</title>
        <authorList>
            <person name="Pelletier E."/>
            <person name="Kreimeyer A."/>
            <person name="Bocs S."/>
            <person name="Rouy Z."/>
            <person name="Gyapay G."/>
            <person name="Chouari R."/>
            <person name="Riviere D."/>
            <person name="Ganesan A."/>
            <person name="Daegelen P."/>
            <person name="Sghir A."/>
            <person name="Cohen G.N."/>
            <person name="Medigue C."/>
            <person name="Weissenbach J."/>
            <person name="Le Paslier D."/>
        </authorList>
    </citation>
    <scope>NUCLEOTIDE SEQUENCE [LARGE SCALE GENOMIC DNA]</scope>
    <source>
        <strain evidence="7">Evry</strain>
    </source>
</reference>
<evidence type="ECO:0000256" key="1">
    <source>
        <dbReference type="ARBA" id="ARBA00006739"/>
    </source>
</evidence>
<dbReference type="GO" id="GO:0016757">
    <property type="term" value="F:glycosyltransferase activity"/>
    <property type="evidence" value="ECO:0007669"/>
    <property type="project" value="UniProtKB-KW"/>
</dbReference>
<dbReference type="InterPro" id="IPR001173">
    <property type="entry name" value="Glyco_trans_2-like"/>
</dbReference>
<keyword evidence="3" id="KW-0808">Transferase</keyword>
<keyword evidence="7" id="KW-1185">Reference proteome</keyword>
<dbReference type="eggNOG" id="COG1215">
    <property type="taxonomic scope" value="Bacteria"/>
</dbReference>
<dbReference type="RefSeq" id="WP_015424928.1">
    <property type="nucleotide sequence ID" value="NC_020449.1"/>
</dbReference>
<evidence type="ECO:0000256" key="4">
    <source>
        <dbReference type="SAM" id="Phobius"/>
    </source>
</evidence>
<keyword evidence="4" id="KW-0472">Membrane</keyword>
<dbReference type="HOGENOM" id="CLU_055604_1_0_0"/>
<protein>
    <recommendedName>
        <fullName evidence="5">Glycosyltransferase 2-like domain-containing protein</fullName>
    </recommendedName>
</protein>
<dbReference type="STRING" id="459349.CLOAM1209"/>
<evidence type="ECO:0000313" key="6">
    <source>
        <dbReference type="EMBL" id="CAO81070.1"/>
    </source>
</evidence>
<sequence length="367" mass="42425">MKKCFPLFTILYSTFLIWLKRGVDKIIAEEKKKSVPDIFQSISIIIAARNEIKNLPNLLNSLACLDYPRDKYEIIIVNDHSNDGSKEYLATQKNIPNLKIINFYSETPPLTGKKAALQKGIENSRFEILAFTDADCIVPVSWLQEINRSFTKETDYLLSYSVIKRKPDDSIIRLKNFERSVNYALAAAGLYYKIPFTSSACNMVYRKKTFLESSGFEGIGHLRSGDDDLLLIKMMPKIRKAAYNPNTAMQVTSIDGTNRKKHHQTNIRRASKFKYYPWWLKGLCAFIFIYFCLFYIALWQAIHKKSGKAIKLSLLLKTAAEFAFSYSHLRQIGRSKLAFLYPLQIFVFPLHFIFYGLRGTLGKYTWK</sequence>
<evidence type="ECO:0000313" key="7">
    <source>
        <dbReference type="Proteomes" id="UP000002019"/>
    </source>
</evidence>
<dbReference type="Pfam" id="PF00535">
    <property type="entry name" value="Glycos_transf_2"/>
    <property type="match status" value="1"/>
</dbReference>
<proteinExistence type="inferred from homology"/>
<evidence type="ECO:0000259" key="5">
    <source>
        <dbReference type="Pfam" id="PF00535"/>
    </source>
</evidence>
<dbReference type="SUPFAM" id="SSF53448">
    <property type="entry name" value="Nucleotide-diphospho-sugar transferases"/>
    <property type="match status" value="1"/>
</dbReference>
<gene>
    <name evidence="6" type="ordered locus">CLOAM1209</name>
</gene>
<accession>B0VJV4</accession>
<keyword evidence="4" id="KW-0812">Transmembrane</keyword>
<dbReference type="Gene3D" id="3.90.550.10">
    <property type="entry name" value="Spore Coat Polysaccharide Biosynthesis Protein SpsA, Chain A"/>
    <property type="match status" value="1"/>
</dbReference>